<dbReference type="InterPro" id="IPR040316">
    <property type="entry name" value="INTS5"/>
</dbReference>
<dbReference type="PANTHER" id="PTHR31697">
    <property type="entry name" value="INTEGRATOR COMPLEX SUBUNIT 5"/>
    <property type="match status" value="1"/>
</dbReference>
<evidence type="ECO:0000313" key="4">
    <source>
        <dbReference type="EMBL" id="CAJ0961588.1"/>
    </source>
</evidence>
<accession>A0ABN9MB85</accession>
<keyword evidence="5" id="KW-1185">Reference proteome</keyword>
<evidence type="ECO:0008006" key="6">
    <source>
        <dbReference type="Google" id="ProtNLM"/>
    </source>
</evidence>
<dbReference type="Pfam" id="PF14837">
    <property type="entry name" value="INTS5_N"/>
    <property type="match status" value="1"/>
</dbReference>
<feature type="domain" description="Integrator complex subunit 5 N-terminal" evidence="2">
    <location>
        <begin position="47"/>
        <end position="267"/>
    </location>
</feature>
<dbReference type="Pfam" id="PF14838">
    <property type="entry name" value="INTS5_C"/>
    <property type="match status" value="1"/>
</dbReference>
<protein>
    <recommendedName>
        <fullName evidence="6">Integrator complex subunit 5</fullName>
    </recommendedName>
</protein>
<dbReference type="PANTHER" id="PTHR31697:SF2">
    <property type="entry name" value="INTEGRATOR COMPLEX SUBUNIT 5"/>
    <property type="match status" value="1"/>
</dbReference>
<comment type="caution">
    <text evidence="4">The sequence shown here is derived from an EMBL/GenBank/DDBJ whole genome shotgun (WGS) entry which is preliminary data.</text>
</comment>
<proteinExistence type="predicted"/>
<dbReference type="InterPro" id="IPR029445">
    <property type="entry name" value="INTS5_N"/>
</dbReference>
<evidence type="ECO:0000256" key="1">
    <source>
        <dbReference type="SAM" id="MobiDB-lite"/>
    </source>
</evidence>
<dbReference type="InterPro" id="IPR029444">
    <property type="entry name" value="INTS5_C"/>
</dbReference>
<feature type="region of interest" description="Disordered" evidence="1">
    <location>
        <begin position="113"/>
        <end position="136"/>
    </location>
</feature>
<dbReference type="Proteomes" id="UP001176940">
    <property type="component" value="Unassembled WGS sequence"/>
</dbReference>
<reference evidence="4" key="1">
    <citation type="submission" date="2023-07" db="EMBL/GenBank/DDBJ databases">
        <authorList>
            <person name="Stuckert A."/>
        </authorList>
    </citation>
    <scope>NUCLEOTIDE SEQUENCE</scope>
</reference>
<feature type="domain" description="Integrator complex subunit 5 C-terminal" evidence="3">
    <location>
        <begin position="281"/>
        <end position="962"/>
    </location>
</feature>
<organism evidence="4 5">
    <name type="scientific">Ranitomeya imitator</name>
    <name type="common">mimic poison frog</name>
    <dbReference type="NCBI Taxonomy" id="111125"/>
    <lineage>
        <taxon>Eukaryota</taxon>
        <taxon>Metazoa</taxon>
        <taxon>Chordata</taxon>
        <taxon>Craniata</taxon>
        <taxon>Vertebrata</taxon>
        <taxon>Euteleostomi</taxon>
        <taxon>Amphibia</taxon>
        <taxon>Batrachia</taxon>
        <taxon>Anura</taxon>
        <taxon>Neobatrachia</taxon>
        <taxon>Hyloidea</taxon>
        <taxon>Dendrobatidae</taxon>
        <taxon>Dendrobatinae</taxon>
        <taxon>Ranitomeya</taxon>
    </lineage>
</organism>
<sequence length="971" mass="106455">MADRRKYVIANGRKFRRWFYRTQLICEISVLMISSQPQGVAPQLSPQELSLQIKSFLSGSDPQQGQKLSPRDHARCSLLLLRCLPPARHAVLEHLRSVFHDSVSSFLHERDSQDCLPQSSSSQRRGPPPPSTPGLDEVTLEVQKVLEEFIKLNPRAWAPLISAWSIELMGQLSSKHANRQGMPHSTSLNELLQLWMSCEATRVLMDIYTLCLSTMIDTCPDACVDALLDNSVQHSPHFDWVVAHIGNSFPSTIISRVLSCGLKDFCAHSIASETPDKRVPKLGSVVGILGHLSSRHGHSIRQEILRMFHESLRPGNKQQRATLPYLLQLAALSPSLLGTVCQDLVDSLKPSTLGQLQQHCSTLPREELDNMLNLCIHLACQTSTGAPRLLRFLLDTAMPASVITTPGLAVHDSVRDACDRIVRLLLLSLQKQVYGRTGGRAASDAPPKAVPFLDAMRGHLTELCAEMLRLERKRHLWLHQLLGLLCIYSNPPCAPEALCLLLTLAHSSEELGLAVQLHAVLSSSMQGLAQAAVTRCLAQVHAGALSDKRALQLLQNLALIVQTEEGGMGREVGVALSEYLSDFGQLLLHSSPAVCEAACVLLCCCPLPPSLPPAQLYLLIRSASYLLFHSMHIRSSAGVSSASRLLLQLCKVSHSGKKAVLHQLVEGALHQGNVGLFGGHSSKQTAPKLEGPSASLLENNSHLGSTVDFSGSVWSVFHAGVIGAGLKPEEKPRQSGQVECTENMQSLLSLLCSCCAKNGEEDGGELITLDPEAAKTLAVTIAECACPDVTNSELSWPPEEHARTTVQRDLLIYMCFRQNPLLFQLLHLVAQGRPALCYCSVLLRGLLATLLAYWEASRESSTADSPWHLMASSELVSSMGEGQLLPPALANMHEMFSLLAPYEVRLLLLSVWDFVRENGPFPQRFVFQASKGIFSRDFTREGDPAKYMGIVHSVLHRNIDRLGLLSGRFQM</sequence>
<evidence type="ECO:0000259" key="2">
    <source>
        <dbReference type="Pfam" id="PF14837"/>
    </source>
</evidence>
<gene>
    <name evidence="4" type="ORF">RIMI_LOCUS17813113</name>
</gene>
<dbReference type="EMBL" id="CAUEEQ010052870">
    <property type="protein sequence ID" value="CAJ0961588.1"/>
    <property type="molecule type" value="Genomic_DNA"/>
</dbReference>
<evidence type="ECO:0000259" key="3">
    <source>
        <dbReference type="Pfam" id="PF14838"/>
    </source>
</evidence>
<evidence type="ECO:0000313" key="5">
    <source>
        <dbReference type="Proteomes" id="UP001176940"/>
    </source>
</evidence>
<name>A0ABN9MB85_9NEOB</name>